<dbReference type="Gene3D" id="3.40.50.1820">
    <property type="entry name" value="alpha/beta hydrolase"/>
    <property type="match status" value="1"/>
</dbReference>
<dbReference type="InterPro" id="IPR042269">
    <property type="entry name" value="Ser_carbopepase_S28_SKS"/>
</dbReference>
<comment type="similarity">
    <text evidence="1">Belongs to the peptidase S28 family.</text>
</comment>
<dbReference type="SUPFAM" id="SSF53474">
    <property type="entry name" value="alpha/beta-Hydrolases"/>
    <property type="match status" value="1"/>
</dbReference>
<keyword evidence="5" id="KW-0325">Glycoprotein</keyword>
<dbReference type="Gene3D" id="1.20.120.980">
    <property type="entry name" value="Serine carboxypeptidase S28, SKS domain"/>
    <property type="match status" value="1"/>
</dbReference>
<evidence type="ECO:0000256" key="3">
    <source>
        <dbReference type="ARBA" id="ARBA00022729"/>
    </source>
</evidence>
<evidence type="ECO:0000256" key="2">
    <source>
        <dbReference type="ARBA" id="ARBA00022670"/>
    </source>
</evidence>
<keyword evidence="4" id="KW-0378">Hydrolase</keyword>
<keyword evidence="7" id="KW-1185">Reference proteome</keyword>
<dbReference type="InterPro" id="IPR029058">
    <property type="entry name" value="AB_hydrolase_fold"/>
</dbReference>
<gene>
    <name evidence="6" type="ORF">NQ317_006173</name>
</gene>
<dbReference type="Pfam" id="PF05577">
    <property type="entry name" value="Peptidase_S28"/>
    <property type="match status" value="1"/>
</dbReference>
<accession>A0ABQ9JFI7</accession>
<keyword evidence="2" id="KW-0645">Protease</keyword>
<reference evidence="6" key="1">
    <citation type="journal article" date="2023" name="Insect Mol. Biol.">
        <title>Genome sequencing provides insights into the evolution of gene families encoding plant cell wall-degrading enzymes in longhorned beetles.</title>
        <authorList>
            <person name="Shin N.R."/>
            <person name="Okamura Y."/>
            <person name="Kirsch R."/>
            <person name="Pauchet Y."/>
        </authorList>
    </citation>
    <scope>NUCLEOTIDE SEQUENCE</scope>
    <source>
        <strain evidence="6">MMC_N1</strain>
    </source>
</reference>
<dbReference type="PANTHER" id="PTHR11010:SF38">
    <property type="entry name" value="LYSOSOMAL PRO-X CARBOXYPEPTIDASE"/>
    <property type="match status" value="1"/>
</dbReference>
<dbReference type="InterPro" id="IPR008758">
    <property type="entry name" value="Peptidase_S28"/>
</dbReference>
<dbReference type="Proteomes" id="UP001162164">
    <property type="component" value="Unassembled WGS sequence"/>
</dbReference>
<evidence type="ECO:0000256" key="1">
    <source>
        <dbReference type="ARBA" id="ARBA00011079"/>
    </source>
</evidence>
<evidence type="ECO:0000256" key="4">
    <source>
        <dbReference type="ARBA" id="ARBA00022801"/>
    </source>
</evidence>
<organism evidence="6 7">
    <name type="scientific">Molorchus minor</name>
    <dbReference type="NCBI Taxonomy" id="1323400"/>
    <lineage>
        <taxon>Eukaryota</taxon>
        <taxon>Metazoa</taxon>
        <taxon>Ecdysozoa</taxon>
        <taxon>Arthropoda</taxon>
        <taxon>Hexapoda</taxon>
        <taxon>Insecta</taxon>
        <taxon>Pterygota</taxon>
        <taxon>Neoptera</taxon>
        <taxon>Endopterygota</taxon>
        <taxon>Coleoptera</taxon>
        <taxon>Polyphaga</taxon>
        <taxon>Cucujiformia</taxon>
        <taxon>Chrysomeloidea</taxon>
        <taxon>Cerambycidae</taxon>
        <taxon>Lamiinae</taxon>
        <taxon>Monochamini</taxon>
        <taxon>Molorchus</taxon>
    </lineage>
</organism>
<evidence type="ECO:0000313" key="6">
    <source>
        <dbReference type="EMBL" id="KAJ8976981.1"/>
    </source>
</evidence>
<sequence>MINCIVLPLVSYYFPSFLTHAEYTFETRYIDVPLDHFSFITNQTFALKYLVNDSFFVDNGPIFFYTGNEGDINMFAQNSGFIFDIAPDFKALIVFAEHRYYGESLPFGNLSYTSPEYLGYLSTMQALADYVYLINNLQNTYQNSSDNLTQLPVIAFGGSYGGMLAAWQKMKYPNSILGAIASSAPIWAFKNQNPCDSFYKIITEDFKTLGGQNCVNAINASWVVLREFTNNETGKSELADMWNFCDDFETDDDIDNLIEWLTEIYAALAETNYPYPTDFLVPLPGNPVKEFCSKIDANEYANDIELLHAIGEALQIYTNYTGTTECNSLESTSEQLGEEGWNFQACTEMIMPMCSKDTDMFENTEWEFDVYSDFCYKTFGVRPWNEDVPILLYGDKDLSSAHNIIFTNGLLDPWSGYGVLTNYSSDVIALIIEEGAHHSELRAAHENDPMSVIGARAIIKDRIYNWINEYNSGAGRK</sequence>
<comment type="caution">
    <text evidence="6">The sequence shown here is derived from an EMBL/GenBank/DDBJ whole genome shotgun (WGS) entry which is preliminary data.</text>
</comment>
<evidence type="ECO:0000313" key="7">
    <source>
        <dbReference type="Proteomes" id="UP001162164"/>
    </source>
</evidence>
<name>A0ABQ9JFI7_9CUCU</name>
<protein>
    <recommendedName>
        <fullName evidence="8">Lysosomal Pro-X carboxypeptidase</fullName>
    </recommendedName>
</protein>
<dbReference type="EMBL" id="JAPWTJ010000603">
    <property type="protein sequence ID" value="KAJ8976981.1"/>
    <property type="molecule type" value="Genomic_DNA"/>
</dbReference>
<evidence type="ECO:0000256" key="5">
    <source>
        <dbReference type="ARBA" id="ARBA00023180"/>
    </source>
</evidence>
<dbReference type="PANTHER" id="PTHR11010">
    <property type="entry name" value="PROTEASE S28 PRO-X CARBOXYPEPTIDASE-RELATED"/>
    <property type="match status" value="1"/>
</dbReference>
<evidence type="ECO:0008006" key="8">
    <source>
        <dbReference type="Google" id="ProtNLM"/>
    </source>
</evidence>
<proteinExistence type="inferred from homology"/>
<keyword evidence="3" id="KW-0732">Signal</keyword>